<accession>A0A1G8JKL0</accession>
<protein>
    <recommendedName>
        <fullName evidence="4">Secreted protein</fullName>
    </recommendedName>
</protein>
<dbReference type="STRING" id="930129.SAMN05216352_106235"/>
<evidence type="ECO:0000313" key="3">
    <source>
        <dbReference type="Proteomes" id="UP000199017"/>
    </source>
</evidence>
<organism evidence="2 3">
    <name type="scientific">Alteribacillus bidgolensis</name>
    <dbReference type="NCBI Taxonomy" id="930129"/>
    <lineage>
        <taxon>Bacteria</taxon>
        <taxon>Bacillati</taxon>
        <taxon>Bacillota</taxon>
        <taxon>Bacilli</taxon>
        <taxon>Bacillales</taxon>
        <taxon>Bacillaceae</taxon>
        <taxon>Alteribacillus</taxon>
    </lineage>
</organism>
<evidence type="ECO:0000256" key="1">
    <source>
        <dbReference type="SAM" id="SignalP"/>
    </source>
</evidence>
<sequence>MNVKTKILLIPLTATFVVSSLSLSFISSASASETVSIQKGKNVEEQIDNLSYSEIEELSEEEMAEDSAEDVTIQSKGSIAIKQASKYLKDNTKKVDGWIDSAIDKLPVGSERKKTWKAAISVYSIAVVMDHYVGFVDSVEEAMTNAIVDTTPIPRWAANAIAKTVTLFLPI</sequence>
<dbReference type="EMBL" id="FNDU01000006">
    <property type="protein sequence ID" value="SDI31758.1"/>
    <property type="molecule type" value="Genomic_DNA"/>
</dbReference>
<evidence type="ECO:0008006" key="4">
    <source>
        <dbReference type="Google" id="ProtNLM"/>
    </source>
</evidence>
<feature type="signal peptide" evidence="1">
    <location>
        <begin position="1"/>
        <end position="31"/>
    </location>
</feature>
<gene>
    <name evidence="2" type="ORF">SAMN05216352_106235</name>
</gene>
<feature type="chain" id="PRO_5011770108" description="Secreted protein" evidence="1">
    <location>
        <begin position="32"/>
        <end position="171"/>
    </location>
</feature>
<dbReference type="AlphaFoldDB" id="A0A1G8JKL0"/>
<evidence type="ECO:0000313" key="2">
    <source>
        <dbReference type="EMBL" id="SDI31758.1"/>
    </source>
</evidence>
<name>A0A1G8JKL0_9BACI</name>
<keyword evidence="3" id="KW-1185">Reference proteome</keyword>
<dbReference type="RefSeq" id="WP_091585239.1">
    <property type="nucleotide sequence ID" value="NZ_FNDU01000006.1"/>
</dbReference>
<proteinExistence type="predicted"/>
<dbReference type="Proteomes" id="UP000199017">
    <property type="component" value="Unassembled WGS sequence"/>
</dbReference>
<dbReference type="OrthoDB" id="2974092at2"/>
<keyword evidence="1" id="KW-0732">Signal</keyword>
<reference evidence="2 3" key="1">
    <citation type="submission" date="2016-10" db="EMBL/GenBank/DDBJ databases">
        <authorList>
            <person name="de Groot N.N."/>
        </authorList>
    </citation>
    <scope>NUCLEOTIDE SEQUENCE [LARGE SCALE GENOMIC DNA]</scope>
    <source>
        <strain evidence="3">P4B,CCM 7963,CECT 7998,DSM 25260,IBRC-M 10614,KCTC 13821</strain>
    </source>
</reference>